<dbReference type="Gramene" id="mRNA:HanXRQr2_Chr06g0262431">
    <property type="protein sequence ID" value="CDS:HanXRQr2_Chr06g0262431.1"/>
    <property type="gene ID" value="HanXRQr2_Chr06g0262431"/>
</dbReference>
<dbReference type="Proteomes" id="UP000215914">
    <property type="component" value="Chromosome 6"/>
</dbReference>
<reference evidence="1 3" key="1">
    <citation type="journal article" date="2017" name="Nature">
        <title>The sunflower genome provides insights into oil metabolism, flowering and Asterid evolution.</title>
        <authorList>
            <person name="Badouin H."/>
            <person name="Gouzy J."/>
            <person name="Grassa C.J."/>
            <person name="Murat F."/>
            <person name="Staton S.E."/>
            <person name="Cottret L."/>
            <person name="Lelandais-Briere C."/>
            <person name="Owens G.L."/>
            <person name="Carrere S."/>
            <person name="Mayjonade B."/>
            <person name="Legrand L."/>
            <person name="Gill N."/>
            <person name="Kane N.C."/>
            <person name="Bowers J.E."/>
            <person name="Hubner S."/>
            <person name="Bellec A."/>
            <person name="Berard A."/>
            <person name="Berges H."/>
            <person name="Blanchet N."/>
            <person name="Boniface M.C."/>
            <person name="Brunel D."/>
            <person name="Catrice O."/>
            <person name="Chaidir N."/>
            <person name="Claudel C."/>
            <person name="Donnadieu C."/>
            <person name="Faraut T."/>
            <person name="Fievet G."/>
            <person name="Helmstetter N."/>
            <person name="King M."/>
            <person name="Knapp S.J."/>
            <person name="Lai Z."/>
            <person name="Le Paslier M.C."/>
            <person name="Lippi Y."/>
            <person name="Lorenzon L."/>
            <person name="Mandel J.R."/>
            <person name="Marage G."/>
            <person name="Marchand G."/>
            <person name="Marquand E."/>
            <person name="Bret-Mestries E."/>
            <person name="Morien E."/>
            <person name="Nambeesan S."/>
            <person name="Nguyen T."/>
            <person name="Pegot-Espagnet P."/>
            <person name="Pouilly N."/>
            <person name="Raftis F."/>
            <person name="Sallet E."/>
            <person name="Schiex T."/>
            <person name="Thomas J."/>
            <person name="Vandecasteele C."/>
            <person name="Vares D."/>
            <person name="Vear F."/>
            <person name="Vautrin S."/>
            <person name="Crespi M."/>
            <person name="Mangin B."/>
            <person name="Burke J.M."/>
            <person name="Salse J."/>
            <person name="Munos S."/>
            <person name="Vincourt P."/>
            <person name="Rieseberg L.H."/>
            <person name="Langlade N.B."/>
        </authorList>
    </citation>
    <scope>NUCLEOTIDE SEQUENCE [LARGE SCALE GENOMIC DNA]</scope>
    <source>
        <strain evidence="3">cv. SF193</strain>
        <tissue evidence="1">Leaves</tissue>
    </source>
</reference>
<evidence type="ECO:0000313" key="2">
    <source>
        <dbReference type="EMBL" id="OTG22082.1"/>
    </source>
</evidence>
<evidence type="ECO:0000313" key="3">
    <source>
        <dbReference type="Proteomes" id="UP000215914"/>
    </source>
</evidence>
<keyword evidence="3" id="KW-1185">Reference proteome</keyword>
<evidence type="ECO:0000313" key="1">
    <source>
        <dbReference type="EMBL" id="KAF5802687.1"/>
    </source>
</evidence>
<proteinExistence type="predicted"/>
<dbReference type="AlphaFoldDB" id="A0A251UH34"/>
<dbReference type="EMBL" id="MNCJ02000321">
    <property type="protein sequence ID" value="KAF5802687.1"/>
    <property type="molecule type" value="Genomic_DNA"/>
</dbReference>
<gene>
    <name evidence="2" type="ORF">HannXRQ_Chr06g0167611</name>
    <name evidence="1" type="ORF">HanXRQr2_Chr06g0262431</name>
</gene>
<dbReference type="InParanoid" id="A0A251UH34"/>
<organism evidence="2 3">
    <name type="scientific">Helianthus annuus</name>
    <name type="common">Common sunflower</name>
    <dbReference type="NCBI Taxonomy" id="4232"/>
    <lineage>
        <taxon>Eukaryota</taxon>
        <taxon>Viridiplantae</taxon>
        <taxon>Streptophyta</taxon>
        <taxon>Embryophyta</taxon>
        <taxon>Tracheophyta</taxon>
        <taxon>Spermatophyta</taxon>
        <taxon>Magnoliopsida</taxon>
        <taxon>eudicotyledons</taxon>
        <taxon>Gunneridae</taxon>
        <taxon>Pentapetalae</taxon>
        <taxon>asterids</taxon>
        <taxon>campanulids</taxon>
        <taxon>Asterales</taxon>
        <taxon>Asteraceae</taxon>
        <taxon>Asteroideae</taxon>
        <taxon>Heliantheae alliance</taxon>
        <taxon>Heliantheae</taxon>
        <taxon>Helianthus</taxon>
    </lineage>
</organism>
<name>A0A251UH34_HELAN</name>
<protein>
    <submittedName>
        <fullName evidence="2">Uncharacterized protein</fullName>
    </submittedName>
</protein>
<dbReference type="EMBL" id="CM007895">
    <property type="protein sequence ID" value="OTG22082.1"/>
    <property type="molecule type" value="Genomic_DNA"/>
</dbReference>
<reference evidence="2" key="2">
    <citation type="submission" date="2017-02" db="EMBL/GenBank/DDBJ databases">
        <title>Sunflower complete genome.</title>
        <authorList>
            <person name="Langlade N."/>
            <person name="Munos S."/>
        </authorList>
    </citation>
    <scope>NUCLEOTIDE SEQUENCE [LARGE SCALE GENOMIC DNA]</scope>
    <source>
        <tissue evidence="2">Leaves</tissue>
    </source>
</reference>
<sequence>MYIFICTKNHLQDHTQISSLGFCEDLLDLSTSQDQTPSQSISFITVQLISFLSSTFPSALSPSFHLPPLQTSNYKNMAGSSLLEARESDLKPF</sequence>
<accession>A0A251UH34</accession>
<reference evidence="1" key="3">
    <citation type="submission" date="2020-06" db="EMBL/GenBank/DDBJ databases">
        <title>Helianthus annuus Genome sequencing and assembly Release 2.</title>
        <authorList>
            <person name="Gouzy J."/>
            <person name="Langlade N."/>
            <person name="Munos S."/>
        </authorList>
    </citation>
    <scope>NUCLEOTIDE SEQUENCE</scope>
    <source>
        <tissue evidence="1">Leaves</tissue>
    </source>
</reference>